<dbReference type="Gene3D" id="3.30.530.20">
    <property type="match status" value="1"/>
</dbReference>
<name>A0A9W7L0U1_9STRA</name>
<reference evidence="2" key="1">
    <citation type="journal article" date="2023" name="Commun. Biol.">
        <title>Genome analysis of Parmales, the sister group of diatoms, reveals the evolutionary specialization of diatoms from phago-mixotrophs to photoautotrophs.</title>
        <authorList>
            <person name="Ban H."/>
            <person name="Sato S."/>
            <person name="Yoshikawa S."/>
            <person name="Yamada K."/>
            <person name="Nakamura Y."/>
            <person name="Ichinomiya M."/>
            <person name="Sato N."/>
            <person name="Blanc-Mathieu R."/>
            <person name="Endo H."/>
            <person name="Kuwata A."/>
            <person name="Ogata H."/>
        </authorList>
    </citation>
    <scope>NUCLEOTIDE SEQUENCE [LARGE SCALE GENOMIC DNA]</scope>
</reference>
<dbReference type="Proteomes" id="UP001165065">
    <property type="component" value="Unassembled WGS sequence"/>
</dbReference>
<feature type="non-terminal residue" evidence="1">
    <location>
        <position position="1"/>
    </location>
</feature>
<dbReference type="InterPro" id="IPR023393">
    <property type="entry name" value="START-like_dom_sf"/>
</dbReference>
<accession>A0A9W7L0U1</accession>
<comment type="caution">
    <text evidence="1">The sequence shown here is derived from an EMBL/GenBank/DDBJ whole genome shotgun (WGS) entry which is preliminary data.</text>
</comment>
<sequence>RDEEVDKAALASLANIIKNEHQDYTDEEKGAIRKGKEFYEKCKEDENFDDLKSPDERVKMKLVHVDGASSGTGVATTVVDGSADECAANEIISLNSRNERKKAKMNGITTMKVVNVNPHTLYYITTRKLGIPGFSPREGRSKVTWYKEDDGKVIIDVADTKELHKDFPVKAGNVVVKIHTVWVFEPLDSIGGVPQTSVTFMTKVDLGGIFFSSIVNKLAPRFLGV</sequence>
<gene>
    <name evidence="1" type="ORF">TrCOL_g10403</name>
</gene>
<dbReference type="OrthoDB" id="10475732at2759"/>
<organism evidence="1 2">
    <name type="scientific">Triparma columacea</name>
    <dbReference type="NCBI Taxonomy" id="722753"/>
    <lineage>
        <taxon>Eukaryota</taxon>
        <taxon>Sar</taxon>
        <taxon>Stramenopiles</taxon>
        <taxon>Ochrophyta</taxon>
        <taxon>Bolidophyceae</taxon>
        <taxon>Parmales</taxon>
        <taxon>Triparmaceae</taxon>
        <taxon>Triparma</taxon>
    </lineage>
</organism>
<evidence type="ECO:0000313" key="2">
    <source>
        <dbReference type="Proteomes" id="UP001165065"/>
    </source>
</evidence>
<evidence type="ECO:0000313" key="1">
    <source>
        <dbReference type="EMBL" id="GMI20019.1"/>
    </source>
</evidence>
<keyword evidence="2" id="KW-1185">Reference proteome</keyword>
<feature type="non-terminal residue" evidence="1">
    <location>
        <position position="225"/>
    </location>
</feature>
<dbReference type="SUPFAM" id="SSF55961">
    <property type="entry name" value="Bet v1-like"/>
    <property type="match status" value="1"/>
</dbReference>
<dbReference type="AlphaFoldDB" id="A0A9W7L0U1"/>
<protein>
    <submittedName>
        <fullName evidence="1">Uncharacterized protein</fullName>
    </submittedName>
</protein>
<dbReference type="EMBL" id="BRYA01001828">
    <property type="protein sequence ID" value="GMI20019.1"/>
    <property type="molecule type" value="Genomic_DNA"/>
</dbReference>
<proteinExistence type="predicted"/>